<reference evidence="8" key="2">
    <citation type="journal article" date="2022" name="Microbiol. Resour. Announc.">
        <title>Whole-Genome Sequence of Entomortierella parvispora E1425, a Mucoromycotan Fungus Associated with Burkholderiaceae-Related Endosymbiotic Bacteria.</title>
        <authorList>
            <person name="Herlambang A."/>
            <person name="Guo Y."/>
            <person name="Takashima Y."/>
            <person name="Narisawa K."/>
            <person name="Ohta H."/>
            <person name="Nishizawa T."/>
        </authorList>
    </citation>
    <scope>NUCLEOTIDE SEQUENCE</scope>
    <source>
        <strain evidence="8">E1425</strain>
    </source>
</reference>
<feature type="compositionally biased region" description="Low complexity" evidence="6">
    <location>
        <begin position="712"/>
        <end position="723"/>
    </location>
</feature>
<organism evidence="8 9">
    <name type="scientific">Entomortierella parvispora</name>
    <dbReference type="NCBI Taxonomy" id="205924"/>
    <lineage>
        <taxon>Eukaryota</taxon>
        <taxon>Fungi</taxon>
        <taxon>Fungi incertae sedis</taxon>
        <taxon>Mucoromycota</taxon>
        <taxon>Mortierellomycotina</taxon>
        <taxon>Mortierellomycetes</taxon>
        <taxon>Mortierellales</taxon>
        <taxon>Mortierellaceae</taxon>
        <taxon>Entomortierella</taxon>
    </lineage>
</organism>
<dbReference type="PROSITE" id="PS00028">
    <property type="entry name" value="ZINC_FINGER_C2H2_1"/>
    <property type="match status" value="4"/>
</dbReference>
<feature type="compositionally biased region" description="Low complexity" evidence="6">
    <location>
        <begin position="392"/>
        <end position="409"/>
    </location>
</feature>
<feature type="compositionally biased region" description="Low complexity" evidence="6">
    <location>
        <begin position="775"/>
        <end position="791"/>
    </location>
</feature>
<comment type="caution">
    <text evidence="8">The sequence shown here is derived from an EMBL/GenBank/DDBJ whole genome shotgun (WGS) entry which is preliminary data.</text>
</comment>
<dbReference type="SUPFAM" id="SSF57667">
    <property type="entry name" value="beta-beta-alpha zinc fingers"/>
    <property type="match status" value="3"/>
</dbReference>
<dbReference type="Proteomes" id="UP000827284">
    <property type="component" value="Unassembled WGS sequence"/>
</dbReference>
<feature type="compositionally biased region" description="Basic residues" evidence="6">
    <location>
        <begin position="751"/>
        <end position="774"/>
    </location>
</feature>
<dbReference type="InterPro" id="IPR050329">
    <property type="entry name" value="GLI_C2H2-zinc-finger"/>
</dbReference>
<evidence type="ECO:0000256" key="5">
    <source>
        <dbReference type="PROSITE-ProRule" id="PRU00042"/>
    </source>
</evidence>
<keyword evidence="3 5" id="KW-0863">Zinc-finger</keyword>
<dbReference type="InterPro" id="IPR036236">
    <property type="entry name" value="Znf_C2H2_sf"/>
</dbReference>
<sequence>MADSTVAEQTAMDSSLHLNSMSNHESSPSTAHATSSSPRNRVTSEDVEMSTAQPVGSNTNSPQHQHHHPQHTSHHPSPMSLKGNKNVNIMLGATPMAHPHPLSMNSENNSLHHFQTDPNSHPLYSTTTHIDPSLTNSPNGNSHGMGNSAFVQATLGPLSIPTSPSSFSSQSLVPSSTTAAFMAMHGHNSSLMEQLLPRRNSVPTLTADMAEHRRKISAEEKTLHRQASWSNLSSNSLMLNGAGNHSGFPSATLSGFQSLDTSSSPPSSSSSAASTTTLATHVDPNMMHYYRASSMAQTPHHGFHNQMLPSTTNSSACPSPMPESFMPGSALNTISSTSSSSLGLLASFQNSSLDGVFGEDTKSGIIKDEEDDDENNSPLEGHQGVKIKRNNSVCSTTSMSSTGSGDSHGLNSGHNKHPCKVPACGWSFKRYEHLKRHMLVHSKERPFVCGVQGCDKSFSRSDNFSAHLRTHSKKGSIHHDEDGPSSEEGGDSSVKHEAMDLQGSLSQTVGAETSEDYHRDYSPPSSPFGEPSSMQGDEPYTMMSQTGYPFSAASMYPLDPLENLSAMVPRFEPVRLDLKSIAPSDIHKQPYEDGTVSTAMLTSHGDGESPHPSPMEHYEHFGFPSSISTHFMPMLHAGFPLDQVNLHHHHHHHQQQQLQQQQQHHHVLHHQSSLESTTSSYSPLPSADSTSSSVSSFHQPGYHPEYHGFHFSSGMDTSSSPSSAADLHYAQQQQQQQQMTASPLSSVDPHHQHHHPLSQHHNPHLHHPHPHHAAHILQHNPHHPQQQQQQPHHPHHGGFPSMMHPSPNSALPPHPLMSTSPFSAPGLNEPMYSSSSASSSSTSLSGHRVVGASSPSPTSSTATITPTTGTSTPSSLSNNVSSNGHSGSSSGGHGGGGGGSKHGGSGKHHTCNVIGCSKRFKRLEHLKRHIKTHTLERPFNCPYTTCTKKFSRSDNLSQHVKTHQRQMTKLQMKQRNQAQAQAHQQQQQQQQVQQQVQQQLAAGLNSMNSNSGPHRLMVEM</sequence>
<dbReference type="SMART" id="SM00355">
    <property type="entry name" value="ZnF_C2H2"/>
    <property type="match status" value="4"/>
</dbReference>
<evidence type="ECO:0000256" key="3">
    <source>
        <dbReference type="ARBA" id="ARBA00022771"/>
    </source>
</evidence>
<feature type="compositionally biased region" description="Low complexity" evidence="6">
    <location>
        <begin position="670"/>
        <end position="700"/>
    </location>
</feature>
<feature type="region of interest" description="Disordered" evidence="6">
    <location>
        <begin position="598"/>
        <end position="620"/>
    </location>
</feature>
<dbReference type="GO" id="GO:0000978">
    <property type="term" value="F:RNA polymerase II cis-regulatory region sequence-specific DNA binding"/>
    <property type="evidence" value="ECO:0007669"/>
    <property type="project" value="TreeGrafter"/>
</dbReference>
<dbReference type="GO" id="GO:0000981">
    <property type="term" value="F:DNA-binding transcription factor activity, RNA polymerase II-specific"/>
    <property type="evidence" value="ECO:0007669"/>
    <property type="project" value="TreeGrafter"/>
</dbReference>
<dbReference type="EMBL" id="BQFW01000006">
    <property type="protein sequence ID" value="GJJ72086.1"/>
    <property type="molecule type" value="Genomic_DNA"/>
</dbReference>
<keyword evidence="1" id="KW-0479">Metal-binding</keyword>
<feature type="region of interest" description="Disordered" evidence="6">
    <location>
        <begin position="647"/>
        <end position="908"/>
    </location>
</feature>
<feature type="compositionally biased region" description="Polar residues" evidence="6">
    <location>
        <begin position="1"/>
        <end position="23"/>
    </location>
</feature>
<feature type="domain" description="C2H2-type" evidence="7">
    <location>
        <begin position="447"/>
        <end position="476"/>
    </location>
</feature>
<dbReference type="PANTHER" id="PTHR19818:SF139">
    <property type="entry name" value="PAIR-RULE PROTEIN ODD-PAIRED"/>
    <property type="match status" value="1"/>
</dbReference>
<dbReference type="PANTHER" id="PTHR19818">
    <property type="entry name" value="ZINC FINGER PROTEIN ZIC AND GLI"/>
    <property type="match status" value="1"/>
</dbReference>
<feature type="compositionally biased region" description="Low complexity" evidence="6">
    <location>
        <begin position="258"/>
        <end position="276"/>
    </location>
</feature>
<name>A0A9P3LVE4_9FUNG</name>
<dbReference type="OrthoDB" id="6365676at2759"/>
<dbReference type="Gene3D" id="3.30.160.60">
    <property type="entry name" value="Classic Zinc Finger"/>
    <property type="match status" value="4"/>
</dbReference>
<protein>
    <recommendedName>
        <fullName evidence="7">C2H2-type domain-containing protein</fullName>
    </recommendedName>
</protein>
<feature type="compositionally biased region" description="Basic and acidic residues" evidence="6">
    <location>
        <begin position="605"/>
        <end position="620"/>
    </location>
</feature>
<dbReference type="Pfam" id="PF00096">
    <property type="entry name" value="zf-C2H2"/>
    <property type="match status" value="4"/>
</dbReference>
<proteinExistence type="predicted"/>
<evidence type="ECO:0000256" key="4">
    <source>
        <dbReference type="ARBA" id="ARBA00022833"/>
    </source>
</evidence>
<feature type="compositionally biased region" description="Gly residues" evidence="6">
    <location>
        <begin position="889"/>
        <end position="903"/>
    </location>
</feature>
<feature type="compositionally biased region" description="Basic residues" evidence="6">
    <location>
        <begin position="64"/>
        <end position="74"/>
    </location>
</feature>
<feature type="region of interest" description="Disordered" evidence="6">
    <location>
        <begin position="511"/>
        <end position="545"/>
    </location>
</feature>
<gene>
    <name evidence="8" type="ORF">EMPS_04443</name>
</gene>
<evidence type="ECO:0000313" key="9">
    <source>
        <dbReference type="Proteomes" id="UP000827284"/>
    </source>
</evidence>
<feature type="domain" description="C2H2-type" evidence="7">
    <location>
        <begin position="909"/>
        <end position="938"/>
    </location>
</feature>
<dbReference type="PROSITE" id="PS50157">
    <property type="entry name" value="ZINC_FINGER_C2H2_2"/>
    <property type="match status" value="4"/>
</dbReference>
<evidence type="ECO:0000256" key="2">
    <source>
        <dbReference type="ARBA" id="ARBA00022737"/>
    </source>
</evidence>
<dbReference type="InterPro" id="IPR013087">
    <property type="entry name" value="Znf_C2H2_type"/>
</dbReference>
<keyword evidence="9" id="KW-1185">Reference proteome</keyword>
<reference evidence="8" key="1">
    <citation type="submission" date="2021-11" db="EMBL/GenBank/DDBJ databases">
        <authorList>
            <person name="Herlambang A."/>
            <person name="Guo Y."/>
            <person name="Takashima Y."/>
            <person name="Nishizawa T."/>
        </authorList>
    </citation>
    <scope>NUCLEOTIDE SEQUENCE</scope>
    <source>
        <strain evidence="8">E1425</strain>
    </source>
</reference>
<dbReference type="GO" id="GO:0045944">
    <property type="term" value="P:positive regulation of transcription by RNA polymerase II"/>
    <property type="evidence" value="ECO:0007669"/>
    <property type="project" value="UniProtKB-ARBA"/>
</dbReference>
<keyword evidence="2" id="KW-0677">Repeat</keyword>
<feature type="region of interest" description="Disordered" evidence="6">
    <location>
        <begin position="1"/>
        <end position="85"/>
    </location>
</feature>
<feature type="region of interest" description="Disordered" evidence="6">
    <location>
        <begin position="366"/>
        <end position="414"/>
    </location>
</feature>
<feature type="compositionally biased region" description="Low complexity" evidence="6">
    <location>
        <begin position="24"/>
        <end position="38"/>
    </location>
</feature>
<evidence type="ECO:0000259" key="7">
    <source>
        <dbReference type="PROSITE" id="PS50157"/>
    </source>
</evidence>
<feature type="compositionally biased region" description="Low complexity" evidence="6">
    <location>
        <begin position="833"/>
        <end position="845"/>
    </location>
</feature>
<feature type="region of interest" description="Disordered" evidence="6">
    <location>
        <begin position="469"/>
        <end position="495"/>
    </location>
</feature>
<dbReference type="GO" id="GO:0008270">
    <property type="term" value="F:zinc ion binding"/>
    <property type="evidence" value="ECO:0007669"/>
    <property type="project" value="UniProtKB-KW"/>
</dbReference>
<keyword evidence="4" id="KW-0862">Zinc</keyword>
<evidence type="ECO:0000256" key="1">
    <source>
        <dbReference type="ARBA" id="ARBA00022723"/>
    </source>
</evidence>
<dbReference type="GO" id="GO:0005634">
    <property type="term" value="C:nucleus"/>
    <property type="evidence" value="ECO:0007669"/>
    <property type="project" value="UniProtKB-ARBA"/>
</dbReference>
<feature type="region of interest" description="Disordered" evidence="6">
    <location>
        <begin position="257"/>
        <end position="276"/>
    </location>
</feature>
<feature type="domain" description="C2H2-type" evidence="7">
    <location>
        <begin position="939"/>
        <end position="968"/>
    </location>
</feature>
<accession>A0A9P3LVE4</accession>
<feature type="domain" description="C2H2-type" evidence="7">
    <location>
        <begin position="417"/>
        <end position="446"/>
    </location>
</feature>
<feature type="compositionally biased region" description="Low complexity" evidence="6">
    <location>
        <begin position="853"/>
        <end position="888"/>
    </location>
</feature>
<evidence type="ECO:0000256" key="6">
    <source>
        <dbReference type="SAM" id="MobiDB-lite"/>
    </source>
</evidence>
<dbReference type="FunFam" id="3.30.160.60:FF:000125">
    <property type="entry name" value="Putative zinc finger protein 143"/>
    <property type="match status" value="1"/>
</dbReference>
<dbReference type="AlphaFoldDB" id="A0A9P3LVE4"/>
<evidence type="ECO:0000313" key="8">
    <source>
        <dbReference type="EMBL" id="GJJ72086.1"/>
    </source>
</evidence>